<reference evidence="2 3" key="1">
    <citation type="submission" date="2019-12" db="EMBL/GenBank/DDBJ databases">
        <title>Halocatena pleomorpha gen. nov. sp. nov., an extremely halophilic archaeon of family Halobacteriaceae isolated from saltpan soil.</title>
        <authorList>
            <person name="Pal Y."/>
            <person name="Verma A."/>
            <person name="Krishnamurthi S."/>
            <person name="Kumar P."/>
        </authorList>
    </citation>
    <scope>NUCLEOTIDE SEQUENCE [LARGE SCALE GENOMIC DNA]</scope>
    <source>
        <strain evidence="2 3">JCM 16495</strain>
    </source>
</reference>
<keyword evidence="1" id="KW-0812">Transmembrane</keyword>
<feature type="transmembrane region" description="Helical" evidence="1">
    <location>
        <begin position="6"/>
        <end position="26"/>
    </location>
</feature>
<evidence type="ECO:0000256" key="1">
    <source>
        <dbReference type="SAM" id="Phobius"/>
    </source>
</evidence>
<dbReference type="Proteomes" id="UP000451471">
    <property type="component" value="Unassembled WGS sequence"/>
</dbReference>
<dbReference type="AlphaFoldDB" id="A0A6B0GK38"/>
<accession>A0A6B0GK38</accession>
<name>A0A6B0GK38_9EURY</name>
<keyword evidence="1" id="KW-1133">Transmembrane helix</keyword>
<proteinExistence type="predicted"/>
<evidence type="ECO:0000313" key="3">
    <source>
        <dbReference type="Proteomes" id="UP000451471"/>
    </source>
</evidence>
<feature type="transmembrane region" description="Helical" evidence="1">
    <location>
        <begin position="33"/>
        <end position="53"/>
    </location>
</feature>
<keyword evidence="3" id="KW-1185">Reference proteome</keyword>
<evidence type="ECO:0000313" key="2">
    <source>
        <dbReference type="EMBL" id="MWG34187.1"/>
    </source>
</evidence>
<organism evidence="2 3">
    <name type="scientific">Halomarina oriensis</name>
    <dbReference type="NCBI Taxonomy" id="671145"/>
    <lineage>
        <taxon>Archaea</taxon>
        <taxon>Methanobacteriati</taxon>
        <taxon>Methanobacteriota</taxon>
        <taxon>Stenosarchaea group</taxon>
        <taxon>Halobacteria</taxon>
        <taxon>Halobacteriales</taxon>
        <taxon>Natronomonadaceae</taxon>
        <taxon>Halomarina</taxon>
    </lineage>
</organism>
<dbReference type="EMBL" id="WSZK01000015">
    <property type="protein sequence ID" value="MWG34187.1"/>
    <property type="molecule type" value="Genomic_DNA"/>
</dbReference>
<comment type="caution">
    <text evidence="2">The sequence shown here is derived from an EMBL/GenBank/DDBJ whole genome shotgun (WGS) entry which is preliminary data.</text>
</comment>
<keyword evidence="1" id="KW-0472">Membrane</keyword>
<feature type="transmembrane region" description="Helical" evidence="1">
    <location>
        <begin position="59"/>
        <end position="75"/>
    </location>
</feature>
<evidence type="ECO:0008006" key="4">
    <source>
        <dbReference type="Google" id="ProtNLM"/>
    </source>
</evidence>
<protein>
    <recommendedName>
        <fullName evidence="4">Phage holin family protein</fullName>
    </recommendedName>
</protein>
<sequence>MAATILVFAINLIVGTGAIHLGAMLVVDRDTGYVRAGITALVGAVVWALVVFFLPGVPVLGPILGLVIFVTLINWQYPGGWVTAAAIGIVAWLVAVGLLWVLATFDLVGFQALGVPGA</sequence>
<feature type="transmembrane region" description="Helical" evidence="1">
    <location>
        <begin position="82"/>
        <end position="103"/>
    </location>
</feature>
<gene>
    <name evidence="2" type="ORF">GQS65_06725</name>
</gene>